<dbReference type="InterPro" id="IPR047216">
    <property type="entry name" value="Endonuclease_DUF559_bact"/>
</dbReference>
<reference evidence="2 3" key="1">
    <citation type="submission" date="2015-07" db="EMBL/GenBank/DDBJ databases">
        <title>Genome sequence of Ornatilinea apprima DSM 23815.</title>
        <authorList>
            <person name="Hemp J."/>
            <person name="Ward L.M."/>
            <person name="Pace L.A."/>
            <person name="Fischer W.W."/>
        </authorList>
    </citation>
    <scope>NUCLEOTIDE SEQUENCE [LARGE SCALE GENOMIC DNA]</scope>
    <source>
        <strain evidence="2 3">P3M-1</strain>
    </source>
</reference>
<accession>A0A0P6XLE1</accession>
<evidence type="ECO:0000313" key="3">
    <source>
        <dbReference type="Proteomes" id="UP000050417"/>
    </source>
</evidence>
<dbReference type="STRING" id="1134406.ADN00_10935"/>
<dbReference type="RefSeq" id="WP_201781182.1">
    <property type="nucleotide sequence ID" value="NZ_LGCL01000024.1"/>
</dbReference>
<dbReference type="PANTHER" id="PTHR38590">
    <property type="entry name" value="BLL0828 PROTEIN"/>
    <property type="match status" value="1"/>
</dbReference>
<evidence type="ECO:0000259" key="1">
    <source>
        <dbReference type="Pfam" id="PF04480"/>
    </source>
</evidence>
<dbReference type="InterPro" id="IPR011335">
    <property type="entry name" value="Restrct_endonuc-II-like"/>
</dbReference>
<dbReference type="Pfam" id="PF04480">
    <property type="entry name" value="DUF559"/>
    <property type="match status" value="1"/>
</dbReference>
<dbReference type="AlphaFoldDB" id="A0A0P6XLE1"/>
<dbReference type="Gene3D" id="3.40.960.10">
    <property type="entry name" value="VSR Endonuclease"/>
    <property type="match status" value="1"/>
</dbReference>
<evidence type="ECO:0000313" key="2">
    <source>
        <dbReference type="EMBL" id="KPL77062.1"/>
    </source>
</evidence>
<comment type="caution">
    <text evidence="2">The sequence shown here is derived from an EMBL/GenBank/DDBJ whole genome shotgun (WGS) entry which is preliminary data.</text>
</comment>
<keyword evidence="3" id="KW-1185">Reference proteome</keyword>
<name>A0A0P6XLE1_9CHLR</name>
<dbReference type="SUPFAM" id="SSF52980">
    <property type="entry name" value="Restriction endonuclease-like"/>
    <property type="match status" value="1"/>
</dbReference>
<dbReference type="InterPro" id="IPR007569">
    <property type="entry name" value="DUF559"/>
</dbReference>
<organism evidence="2 3">
    <name type="scientific">Ornatilinea apprima</name>
    <dbReference type="NCBI Taxonomy" id="1134406"/>
    <lineage>
        <taxon>Bacteria</taxon>
        <taxon>Bacillati</taxon>
        <taxon>Chloroflexota</taxon>
        <taxon>Anaerolineae</taxon>
        <taxon>Anaerolineales</taxon>
        <taxon>Anaerolineaceae</taxon>
        <taxon>Ornatilinea</taxon>
    </lineage>
</organism>
<protein>
    <recommendedName>
        <fullName evidence="1">DUF559 domain-containing protein</fullName>
    </recommendedName>
</protein>
<proteinExistence type="predicted"/>
<gene>
    <name evidence="2" type="ORF">ADN00_10935</name>
</gene>
<dbReference type="CDD" id="cd01038">
    <property type="entry name" value="Endonuclease_DUF559"/>
    <property type="match status" value="1"/>
</dbReference>
<dbReference type="EMBL" id="LGCL01000024">
    <property type="protein sequence ID" value="KPL77062.1"/>
    <property type="molecule type" value="Genomic_DNA"/>
</dbReference>
<dbReference type="PANTHER" id="PTHR38590:SF1">
    <property type="entry name" value="BLL0828 PROTEIN"/>
    <property type="match status" value="1"/>
</dbReference>
<feature type="domain" description="DUF559" evidence="1">
    <location>
        <begin position="13"/>
        <end position="115"/>
    </location>
</feature>
<dbReference type="Proteomes" id="UP000050417">
    <property type="component" value="Unassembled WGS sequence"/>
</dbReference>
<sequence length="116" mass="13670">MANLSKKQISMIHAREMRKLPTPAEDKLWQRIRHHQINNIHFRRQHPIGDYIVDFCAPARKLIIEIDGGFHAGQFDYDSERTAIFESKGYSVLRFRNAEVLENIEQVIQEIKKVVK</sequence>